<evidence type="ECO:0000313" key="1">
    <source>
        <dbReference type="EMBL" id="QJB41720.1"/>
    </source>
</evidence>
<proteinExistence type="predicted"/>
<gene>
    <name evidence="1" type="ORF">HF324_29285</name>
</gene>
<evidence type="ECO:0000313" key="2">
    <source>
        <dbReference type="Proteomes" id="UP000503144"/>
    </source>
</evidence>
<evidence type="ECO:0008006" key="3">
    <source>
        <dbReference type="Google" id="ProtNLM"/>
    </source>
</evidence>
<dbReference type="Proteomes" id="UP000503144">
    <property type="component" value="Chromosome"/>
</dbReference>
<dbReference type="EMBL" id="CP051204">
    <property type="protein sequence ID" value="QJB41720.1"/>
    <property type="molecule type" value="Genomic_DNA"/>
</dbReference>
<keyword evidence="2" id="KW-1185">Reference proteome</keyword>
<protein>
    <recommendedName>
        <fullName evidence="3">DUF4238 domain-containing protein</fullName>
    </recommendedName>
</protein>
<organism evidence="1 2">
    <name type="scientific">Chitinophaga oryzae</name>
    <dbReference type="NCBI Taxonomy" id="2725414"/>
    <lineage>
        <taxon>Bacteria</taxon>
        <taxon>Pseudomonadati</taxon>
        <taxon>Bacteroidota</taxon>
        <taxon>Chitinophagia</taxon>
        <taxon>Chitinophagales</taxon>
        <taxon>Chitinophagaceae</taxon>
        <taxon>Chitinophaga</taxon>
    </lineage>
</organism>
<sequence length="227" mass="27108">MAKTYKVTYKPYFNERIKPVRFHGKDVHPLYMQVTFDRKSIFFKSYYFDLFARPKYAELETSIEQIKEQESRLIEYIVDKNTDTFSLEQFAQEYKYLSTDLFDLMDERFKDYLVDFFMDEGIPRYAGIVRAIYDSLTVIQIVETFKEGFKPELYNKMIEHAIYYAPPYIPLVAFVRQQHPKGLISFPVFEWKQLGTAAALENFLSASFPEYKIAEVKKAIERYIDHI</sequence>
<dbReference type="RefSeq" id="WP_168862031.1">
    <property type="nucleotide sequence ID" value="NZ_CP051204.2"/>
</dbReference>
<name>A0ABX6LNK9_9BACT</name>
<accession>A0ABX6LNK9</accession>
<reference evidence="1" key="1">
    <citation type="submission" date="2020-09" db="EMBL/GenBank/DDBJ databases">
        <authorList>
            <person name="Kittiwongwattana C."/>
        </authorList>
    </citation>
    <scope>NUCLEOTIDE SEQUENCE</scope>
    <source>
        <strain evidence="1">1303</strain>
    </source>
</reference>